<dbReference type="InterPro" id="IPR006311">
    <property type="entry name" value="TAT_signal"/>
</dbReference>
<protein>
    <submittedName>
        <fullName evidence="2">Uncharacterized protein</fullName>
    </submittedName>
</protein>
<keyword evidence="3" id="KW-1185">Reference proteome</keyword>
<sequence>MSSDTPSRRSVLTGLAVLPATVAPVAARSDEVPAPTRTDGKPRHDPTFPDSDHVRTYYALARG</sequence>
<dbReference type="EMBL" id="JAME01000013">
    <property type="protein sequence ID" value="ETX29051.1"/>
    <property type="molecule type" value="Genomic_DNA"/>
</dbReference>
<dbReference type="STRING" id="1449351.RISW2_03660"/>
<dbReference type="AlphaFoldDB" id="X7FAE1"/>
<dbReference type="Proteomes" id="UP000023430">
    <property type="component" value="Unassembled WGS sequence"/>
</dbReference>
<feature type="region of interest" description="Disordered" evidence="1">
    <location>
        <begin position="25"/>
        <end position="52"/>
    </location>
</feature>
<dbReference type="OrthoDB" id="7875004at2"/>
<dbReference type="RefSeq" id="WP_043770093.1">
    <property type="nucleotide sequence ID" value="NZ_JAME01000013.1"/>
</dbReference>
<evidence type="ECO:0000256" key="1">
    <source>
        <dbReference type="SAM" id="MobiDB-lite"/>
    </source>
</evidence>
<feature type="compositionally biased region" description="Basic and acidic residues" evidence="1">
    <location>
        <begin position="38"/>
        <end position="52"/>
    </location>
</feature>
<name>X7FAE1_9RHOB</name>
<evidence type="ECO:0000313" key="3">
    <source>
        <dbReference type="Proteomes" id="UP000023430"/>
    </source>
</evidence>
<organism evidence="2 3">
    <name type="scientific">Roseivivax isoporae LMG 25204</name>
    <dbReference type="NCBI Taxonomy" id="1449351"/>
    <lineage>
        <taxon>Bacteria</taxon>
        <taxon>Pseudomonadati</taxon>
        <taxon>Pseudomonadota</taxon>
        <taxon>Alphaproteobacteria</taxon>
        <taxon>Rhodobacterales</taxon>
        <taxon>Roseobacteraceae</taxon>
        <taxon>Roseivivax</taxon>
    </lineage>
</organism>
<dbReference type="PROSITE" id="PS51318">
    <property type="entry name" value="TAT"/>
    <property type="match status" value="1"/>
</dbReference>
<dbReference type="eggNOG" id="ENOG502ZYSW">
    <property type="taxonomic scope" value="Bacteria"/>
</dbReference>
<proteinExistence type="predicted"/>
<reference evidence="2 3" key="1">
    <citation type="submission" date="2014-01" db="EMBL/GenBank/DDBJ databases">
        <title>Roseivivax isoporae LMG 25204 Genome Sequencing.</title>
        <authorList>
            <person name="Lai Q."/>
            <person name="Li G."/>
            <person name="Shao Z."/>
        </authorList>
    </citation>
    <scope>NUCLEOTIDE SEQUENCE [LARGE SCALE GENOMIC DNA]</scope>
    <source>
        <strain evidence="2 3">LMG 25204</strain>
    </source>
</reference>
<evidence type="ECO:0000313" key="2">
    <source>
        <dbReference type="EMBL" id="ETX29051.1"/>
    </source>
</evidence>
<accession>X7FAE1</accession>
<comment type="caution">
    <text evidence="2">The sequence shown here is derived from an EMBL/GenBank/DDBJ whole genome shotgun (WGS) entry which is preliminary data.</text>
</comment>
<gene>
    <name evidence="2" type="ORF">RISW2_03660</name>
</gene>